<name>A0ABY1MIZ6_RHORH</name>
<proteinExistence type="predicted"/>
<dbReference type="SUPFAM" id="SSF54427">
    <property type="entry name" value="NTF2-like"/>
    <property type="match status" value="1"/>
</dbReference>
<dbReference type="InterPro" id="IPR032710">
    <property type="entry name" value="NTF2-like_dom_sf"/>
</dbReference>
<dbReference type="Pfam" id="PF14534">
    <property type="entry name" value="DUF4440"/>
    <property type="match status" value="1"/>
</dbReference>
<dbReference type="InterPro" id="IPR027843">
    <property type="entry name" value="DUF4440"/>
</dbReference>
<evidence type="ECO:0000313" key="3">
    <source>
        <dbReference type="Proteomes" id="UP000193566"/>
    </source>
</evidence>
<evidence type="ECO:0000313" key="2">
    <source>
        <dbReference type="EMBL" id="SMG59322.1"/>
    </source>
</evidence>
<dbReference type="Proteomes" id="UP000193566">
    <property type="component" value="Unassembled WGS sequence"/>
</dbReference>
<evidence type="ECO:0000259" key="1">
    <source>
        <dbReference type="Pfam" id="PF14534"/>
    </source>
</evidence>
<sequence>MSDSNQDEVEAELIGFARGWAEAIVSNDAERIAEFADDDWVMVSESGTESGRRFLSLVASGELTHSAMDTVGEIRVRVHGDTAILTSRVTNTAHFAGEQFDADEWTTDVLVRRDGKWRCVLTHTTPARSDTSE</sequence>
<accession>A0ABY1MIZ6</accession>
<gene>
    <name evidence="2" type="ORF">SAMN02745947_05411</name>
</gene>
<feature type="domain" description="DUF4440" evidence="1">
    <location>
        <begin position="18"/>
        <end position="119"/>
    </location>
</feature>
<keyword evidence="3" id="KW-1185">Reference proteome</keyword>
<reference evidence="2 3" key="1">
    <citation type="submission" date="2017-04" db="EMBL/GenBank/DDBJ databases">
        <authorList>
            <person name="Varghese N."/>
            <person name="Submissions S."/>
        </authorList>
    </citation>
    <scope>NUCLEOTIDE SEQUENCE [LARGE SCALE GENOMIC DNA]</scope>
    <source>
        <strain evidence="2 3">J3</strain>
    </source>
</reference>
<comment type="caution">
    <text evidence="2">The sequence shown here is derived from an EMBL/GenBank/DDBJ whole genome shotgun (WGS) entry which is preliminary data.</text>
</comment>
<organism evidence="2 3">
    <name type="scientific">Rhodococcus rhodochrous J3</name>
    <dbReference type="NCBI Taxonomy" id="903528"/>
    <lineage>
        <taxon>Bacteria</taxon>
        <taxon>Bacillati</taxon>
        <taxon>Actinomycetota</taxon>
        <taxon>Actinomycetes</taxon>
        <taxon>Mycobacteriales</taxon>
        <taxon>Nocardiaceae</taxon>
        <taxon>Rhodococcus</taxon>
    </lineage>
</organism>
<protein>
    <recommendedName>
        <fullName evidence="1">DUF4440 domain-containing protein</fullName>
    </recommendedName>
</protein>
<dbReference type="Gene3D" id="3.10.450.50">
    <property type="match status" value="1"/>
</dbReference>
<dbReference type="EMBL" id="FXAV01000037">
    <property type="protein sequence ID" value="SMG59322.1"/>
    <property type="molecule type" value="Genomic_DNA"/>
</dbReference>